<sequence length="192" mass="21014">MGINLEKGQKISLQKADGSSLQQIFLGVGWDVAKSKGFFGFGGGGDIDLDASVILFDDNKQVVDVVYFGQLRSKDGSIQHSGDNLTGDGEGDDEVIRVNLNQIPAQVKSLVFTVSSFRGQTFEKVENAFCRLVDQSNNQEIASYKLSSQGAHTGLIIAKIYRHNDAWKMHAIGENVHGRTFQDIVPYALPHI</sequence>
<dbReference type="Pfam" id="PF02342">
    <property type="entry name" value="TerD"/>
    <property type="match status" value="1"/>
</dbReference>
<proteinExistence type="predicted"/>
<evidence type="ECO:0000313" key="4">
    <source>
        <dbReference type="Proteomes" id="UP001159329"/>
    </source>
</evidence>
<dbReference type="PANTHER" id="PTHR32097">
    <property type="entry name" value="CAMP-BINDING PROTEIN 1-RELATED"/>
    <property type="match status" value="1"/>
</dbReference>
<comment type="caution">
    <text evidence="3">The sequence shown here is derived from an EMBL/GenBank/DDBJ whole genome shotgun (WGS) entry which is preliminary data.</text>
</comment>
<accession>A0AA42I8F4</accession>
<dbReference type="PANTHER" id="PTHR32097:SF17">
    <property type="entry name" value="CAMP-BINDING PROTEIN 1-RELATED"/>
    <property type="match status" value="1"/>
</dbReference>
<reference evidence="3" key="1">
    <citation type="submission" date="2022-09" db="EMBL/GenBank/DDBJ databases">
        <title>Intensive care unit water sources are persistently colonized with multi-drug resistant bacteria and are the site of extensive horizontal gene transfer of antibiotic resistance genes.</title>
        <authorList>
            <person name="Diorio-Toth L."/>
        </authorList>
    </citation>
    <scope>NUCLEOTIDE SEQUENCE</scope>
    <source>
        <strain evidence="3">GD04005</strain>
    </source>
</reference>
<evidence type="ECO:0000313" key="3">
    <source>
        <dbReference type="EMBL" id="MDH0563247.1"/>
    </source>
</evidence>
<dbReference type="Gene3D" id="2.60.60.30">
    <property type="entry name" value="sav2460 like domains"/>
    <property type="match status" value="1"/>
</dbReference>
<feature type="domain" description="TerD" evidence="2">
    <location>
        <begin position="1"/>
        <end position="179"/>
    </location>
</feature>
<dbReference type="EMBL" id="JAOEEO010000001">
    <property type="protein sequence ID" value="MDH0563247.1"/>
    <property type="molecule type" value="Genomic_DNA"/>
</dbReference>
<dbReference type="InterPro" id="IPR003325">
    <property type="entry name" value="TerD"/>
</dbReference>
<evidence type="ECO:0000259" key="2">
    <source>
        <dbReference type="Pfam" id="PF02342"/>
    </source>
</evidence>
<gene>
    <name evidence="3" type="ORF">N7644_06035</name>
</gene>
<organism evidence="3 4">
    <name type="scientific">Acinetobacter courvalinii</name>
    <dbReference type="NCBI Taxonomy" id="280147"/>
    <lineage>
        <taxon>Bacteria</taxon>
        <taxon>Pseudomonadati</taxon>
        <taxon>Pseudomonadota</taxon>
        <taxon>Gammaproteobacteria</taxon>
        <taxon>Moraxellales</taxon>
        <taxon>Moraxellaceae</taxon>
        <taxon>Acinetobacter</taxon>
    </lineage>
</organism>
<name>A0AA42I8F4_9GAMM</name>
<dbReference type="CDD" id="cd06974">
    <property type="entry name" value="TerD_like"/>
    <property type="match status" value="1"/>
</dbReference>
<evidence type="ECO:0000256" key="1">
    <source>
        <dbReference type="ARBA" id="ARBA00022686"/>
    </source>
</evidence>
<dbReference type="Proteomes" id="UP001159329">
    <property type="component" value="Unassembled WGS sequence"/>
</dbReference>
<dbReference type="InterPro" id="IPR051324">
    <property type="entry name" value="Stress/Tellurium_Resist"/>
</dbReference>
<dbReference type="GO" id="GO:0046690">
    <property type="term" value="P:response to tellurium ion"/>
    <property type="evidence" value="ECO:0007669"/>
    <property type="project" value="UniProtKB-KW"/>
</dbReference>
<dbReference type="RefSeq" id="WP_032869000.1">
    <property type="nucleotide sequence ID" value="NZ_CP180027.1"/>
</dbReference>
<keyword evidence="1" id="KW-0778">Tellurium resistance</keyword>
<protein>
    <submittedName>
        <fullName evidence="3">TerD family protein</fullName>
    </submittedName>
</protein>
<dbReference type="AlphaFoldDB" id="A0AA42I8F4"/>